<evidence type="ECO:0000256" key="7">
    <source>
        <dbReference type="ARBA" id="ARBA00023136"/>
    </source>
</evidence>
<feature type="transmembrane region" description="Helical" evidence="8">
    <location>
        <begin position="348"/>
        <end position="376"/>
    </location>
</feature>
<evidence type="ECO:0000313" key="11">
    <source>
        <dbReference type="EMBL" id="MDK3018207.1"/>
    </source>
</evidence>
<keyword evidence="6 8" id="KW-1133">Transmembrane helix</keyword>
<keyword evidence="7 8" id="KW-0472">Membrane</keyword>
<evidence type="ECO:0000256" key="4">
    <source>
        <dbReference type="ARBA" id="ARBA00022692"/>
    </source>
</evidence>
<protein>
    <submittedName>
        <fullName evidence="11">Transporter substrate-binding domain-containing protein</fullName>
    </submittedName>
</protein>
<dbReference type="Gene3D" id="1.10.3720.10">
    <property type="entry name" value="MetI-like"/>
    <property type="match status" value="1"/>
</dbReference>
<evidence type="ECO:0000256" key="6">
    <source>
        <dbReference type="ARBA" id="ARBA00022989"/>
    </source>
</evidence>
<dbReference type="SUPFAM" id="SSF53850">
    <property type="entry name" value="Periplasmic binding protein-like II"/>
    <property type="match status" value="1"/>
</dbReference>
<feature type="domain" description="Solute-binding protein family 3/N-terminal" evidence="10">
    <location>
        <begin position="61"/>
        <end position="286"/>
    </location>
</feature>
<comment type="similarity">
    <text evidence="3">Belongs to the bacterial solute-binding protein 3 family.</text>
</comment>
<evidence type="ECO:0000256" key="9">
    <source>
        <dbReference type="SAM" id="SignalP"/>
    </source>
</evidence>
<feature type="signal peptide" evidence="9">
    <location>
        <begin position="1"/>
        <end position="23"/>
    </location>
</feature>
<dbReference type="Gene3D" id="3.40.190.10">
    <property type="entry name" value="Periplasmic binding protein-like II"/>
    <property type="match status" value="2"/>
</dbReference>
<feature type="transmembrane region" description="Helical" evidence="8">
    <location>
        <begin position="388"/>
        <end position="416"/>
    </location>
</feature>
<organism evidence="11 12">
    <name type="scientific">Pseudodonghicola flavimaris</name>
    <dbReference type="NCBI Taxonomy" id="3050036"/>
    <lineage>
        <taxon>Bacteria</taxon>
        <taxon>Pseudomonadati</taxon>
        <taxon>Pseudomonadota</taxon>
        <taxon>Alphaproteobacteria</taxon>
        <taxon>Rhodobacterales</taxon>
        <taxon>Paracoccaceae</taxon>
        <taxon>Pseudodonghicola</taxon>
    </lineage>
</organism>
<dbReference type="EMBL" id="JASNJD010000007">
    <property type="protein sequence ID" value="MDK3018207.1"/>
    <property type="molecule type" value="Genomic_DNA"/>
</dbReference>
<dbReference type="SMART" id="SM00062">
    <property type="entry name" value="PBPb"/>
    <property type="match status" value="1"/>
</dbReference>
<dbReference type="Pfam" id="PF00497">
    <property type="entry name" value="SBP_bac_3"/>
    <property type="match status" value="1"/>
</dbReference>
<keyword evidence="12" id="KW-1185">Reference proteome</keyword>
<comment type="subcellular location">
    <subcellularLocation>
        <location evidence="2">Cell envelope</location>
    </subcellularLocation>
    <subcellularLocation>
        <location evidence="1">Membrane</location>
        <topology evidence="1">Multi-pass membrane protein</topology>
    </subcellularLocation>
</comment>
<sequence length="548" mass="58779">MIARLFGGCLGLILTLWAATATAETPEQGLERLLDDLRAGMPATCGAPEPDRLLQVLCSGKLRIGVRDNYPLFATEAGGHRTGYDIEVARALAAHLGVVAEWVPVRPATRISTLAEGAADVVIATMGHNTRRDTEARFIRPHYYRSETIIVGPRDVAVSDWDDLRSRTVCTTIGNYANAHIVSRDVRVMLFDSASRLPEALRNGTCRFVAHDDSFFASYLRTGPIAEAFDRKFGFDPVPWGMAVAATGSTELARALDLISEIMHRDGEFLALARQSGIFTAFLEEQQRLWQSRACSETPQSCLIPALNAVPPPTAFAPRVEQVLAWTERNLGFSPSLPMLMTQPAWDLFLAGIVNSLVLVFGALVATLVFSVGVGALSALPFRLTRALSWLIVVALQSSPVLLTLVVVTAVAHVLFTYSSGVALGAAIVALGLMNGANAGQAIGEAAESLRREQGLGRSLTLPLFGAAMSRSLTQILSFLVNAAKGTPVASFTGAPELLAALTDITSFSSGRGDTYAIVLVFYLGVVSLVVWASTRTRRAIERRRAGA</sequence>
<dbReference type="PANTHER" id="PTHR35936">
    <property type="entry name" value="MEMBRANE-BOUND LYTIC MUREIN TRANSGLYCOSYLASE F"/>
    <property type="match status" value="1"/>
</dbReference>
<evidence type="ECO:0000256" key="3">
    <source>
        <dbReference type="ARBA" id="ARBA00010333"/>
    </source>
</evidence>
<dbReference type="PANTHER" id="PTHR35936:SF19">
    <property type="entry name" value="AMINO-ACID-BINDING PROTEIN YXEM-RELATED"/>
    <property type="match status" value="1"/>
</dbReference>
<feature type="transmembrane region" description="Helical" evidence="8">
    <location>
        <begin position="516"/>
        <end position="535"/>
    </location>
</feature>
<gene>
    <name evidence="11" type="ORF">QO033_11010</name>
</gene>
<evidence type="ECO:0000256" key="2">
    <source>
        <dbReference type="ARBA" id="ARBA00004196"/>
    </source>
</evidence>
<dbReference type="Proteomes" id="UP001243757">
    <property type="component" value="Unassembled WGS sequence"/>
</dbReference>
<evidence type="ECO:0000313" key="12">
    <source>
        <dbReference type="Proteomes" id="UP001243757"/>
    </source>
</evidence>
<keyword evidence="4 8" id="KW-0812">Transmembrane</keyword>
<dbReference type="InterPro" id="IPR001638">
    <property type="entry name" value="Solute-binding_3/MltF_N"/>
</dbReference>
<feature type="chain" id="PRO_5045722852" evidence="9">
    <location>
        <begin position="24"/>
        <end position="548"/>
    </location>
</feature>
<dbReference type="PROSITE" id="PS01039">
    <property type="entry name" value="SBP_BACTERIAL_3"/>
    <property type="match status" value="1"/>
</dbReference>
<evidence type="ECO:0000259" key="10">
    <source>
        <dbReference type="SMART" id="SM00062"/>
    </source>
</evidence>
<comment type="caution">
    <text evidence="11">The sequence shown here is derived from an EMBL/GenBank/DDBJ whole genome shotgun (WGS) entry which is preliminary data.</text>
</comment>
<name>A0ABT7F0U3_9RHOB</name>
<evidence type="ECO:0000256" key="5">
    <source>
        <dbReference type="ARBA" id="ARBA00022729"/>
    </source>
</evidence>
<proteinExistence type="inferred from homology"/>
<evidence type="ECO:0000256" key="1">
    <source>
        <dbReference type="ARBA" id="ARBA00004141"/>
    </source>
</evidence>
<dbReference type="RefSeq" id="WP_284481023.1">
    <property type="nucleotide sequence ID" value="NZ_JASNJD010000007.1"/>
</dbReference>
<keyword evidence="5 9" id="KW-0732">Signal</keyword>
<feature type="transmembrane region" description="Helical" evidence="8">
    <location>
        <begin position="422"/>
        <end position="439"/>
    </location>
</feature>
<dbReference type="InterPro" id="IPR018313">
    <property type="entry name" value="SBP_3_CS"/>
</dbReference>
<evidence type="ECO:0000256" key="8">
    <source>
        <dbReference type="SAM" id="Phobius"/>
    </source>
</evidence>
<dbReference type="SUPFAM" id="SSF161098">
    <property type="entry name" value="MetI-like"/>
    <property type="match status" value="1"/>
</dbReference>
<reference evidence="11 12" key="1">
    <citation type="submission" date="2023-05" db="EMBL/GenBank/DDBJ databases">
        <title>Pseudodonghicola sp. nov.</title>
        <authorList>
            <person name="Huang J."/>
        </authorList>
    </citation>
    <scope>NUCLEOTIDE SEQUENCE [LARGE SCALE GENOMIC DNA]</scope>
    <source>
        <strain evidence="11 12">IC7</strain>
    </source>
</reference>
<accession>A0ABT7F0U3</accession>
<dbReference type="InterPro" id="IPR035906">
    <property type="entry name" value="MetI-like_sf"/>
</dbReference>